<sequence>MEPNQSLENVLKKINSLNHQLSAIKIDDKPITPDFGYGYLVECDVEMPNYGTREAARTGLREIYKSSEFREARKVAGR</sequence>
<reference evidence="1" key="1">
    <citation type="journal article" date="2014" name="Front. Microbiol.">
        <title>High frequency of phylogenetically diverse reductive dehalogenase-homologous genes in deep subseafloor sedimentary metagenomes.</title>
        <authorList>
            <person name="Kawai M."/>
            <person name="Futagami T."/>
            <person name="Toyoda A."/>
            <person name="Takaki Y."/>
            <person name="Nishi S."/>
            <person name="Hori S."/>
            <person name="Arai W."/>
            <person name="Tsubouchi T."/>
            <person name="Morono Y."/>
            <person name="Uchiyama I."/>
            <person name="Ito T."/>
            <person name="Fujiyama A."/>
            <person name="Inagaki F."/>
            <person name="Takami H."/>
        </authorList>
    </citation>
    <scope>NUCLEOTIDE SEQUENCE</scope>
    <source>
        <strain evidence="1">Expedition CK06-06</strain>
    </source>
</reference>
<proteinExistence type="predicted"/>
<gene>
    <name evidence="1" type="ORF">S01H1_61194</name>
</gene>
<feature type="non-terminal residue" evidence="1">
    <location>
        <position position="78"/>
    </location>
</feature>
<evidence type="ECO:0000313" key="1">
    <source>
        <dbReference type="EMBL" id="GAG32150.1"/>
    </source>
</evidence>
<dbReference type="EMBL" id="BARS01040112">
    <property type="protein sequence ID" value="GAG32150.1"/>
    <property type="molecule type" value="Genomic_DNA"/>
</dbReference>
<dbReference type="AlphaFoldDB" id="X0WNC4"/>
<protein>
    <submittedName>
        <fullName evidence="1">Uncharacterized protein</fullName>
    </submittedName>
</protein>
<name>X0WNC4_9ZZZZ</name>
<accession>X0WNC4</accession>
<comment type="caution">
    <text evidence="1">The sequence shown here is derived from an EMBL/GenBank/DDBJ whole genome shotgun (WGS) entry which is preliminary data.</text>
</comment>
<organism evidence="1">
    <name type="scientific">marine sediment metagenome</name>
    <dbReference type="NCBI Taxonomy" id="412755"/>
    <lineage>
        <taxon>unclassified sequences</taxon>
        <taxon>metagenomes</taxon>
        <taxon>ecological metagenomes</taxon>
    </lineage>
</organism>